<name>A0ABX7FYI5_BRECH</name>
<dbReference type="InterPro" id="IPR012545">
    <property type="entry name" value="DUF1697"/>
</dbReference>
<reference evidence="1 2" key="1">
    <citation type="submission" date="2021-01" db="EMBL/GenBank/DDBJ databases">
        <title>Identification of strong promoters based on the transcriptome of Brevibacillus choshinensis.</title>
        <authorList>
            <person name="Yao D."/>
            <person name="Zhang K."/>
            <person name="Wu J."/>
        </authorList>
    </citation>
    <scope>NUCLEOTIDE SEQUENCE [LARGE SCALE GENOMIC DNA]</scope>
    <source>
        <strain evidence="1 2">HPD31-SP3</strain>
    </source>
</reference>
<organism evidence="1 2">
    <name type="scientific">Brevibacillus choshinensis</name>
    <dbReference type="NCBI Taxonomy" id="54911"/>
    <lineage>
        <taxon>Bacteria</taxon>
        <taxon>Bacillati</taxon>
        <taxon>Bacillota</taxon>
        <taxon>Bacilli</taxon>
        <taxon>Bacillales</taxon>
        <taxon>Paenibacillaceae</taxon>
        <taxon>Brevibacillus</taxon>
    </lineage>
</organism>
<gene>
    <name evidence="1" type="ORF">JNE38_30235</name>
</gene>
<protein>
    <submittedName>
        <fullName evidence="1">DUF1697 domain-containing protein</fullName>
    </submittedName>
</protein>
<dbReference type="PANTHER" id="PTHR36439">
    <property type="entry name" value="BLL4334 PROTEIN"/>
    <property type="match status" value="1"/>
</dbReference>
<dbReference type="EMBL" id="CP069127">
    <property type="protein sequence ID" value="QRG70852.1"/>
    <property type="molecule type" value="Genomic_DNA"/>
</dbReference>
<sequence>MGVDSESRNKIYVALLRGINVGGKNKIKMAELREALERIGLSQVKTYIQSGNVLFASPDDESSLRKRIEQEIAAVFGITLTVVLRTAEEMEHIVDDCPFSPELIAEAAATCVGESHYVALLPDAPPPSGIEKLAAANNGDDEYRIVGRDVYLLFRHSVRDAKLSANLQKLGVPATVRNWNTMNKLVEMAKELRE</sequence>
<dbReference type="PIRSF" id="PIRSF008502">
    <property type="entry name" value="UCP008502"/>
    <property type="match status" value="1"/>
</dbReference>
<dbReference type="Gene3D" id="3.30.70.1280">
    <property type="entry name" value="SP0830-like domains"/>
    <property type="match status" value="1"/>
</dbReference>
<dbReference type="Pfam" id="PF08002">
    <property type="entry name" value="DUF1697"/>
    <property type="match status" value="1"/>
</dbReference>
<dbReference type="PANTHER" id="PTHR36439:SF1">
    <property type="entry name" value="DUF1697 DOMAIN-CONTAINING PROTEIN"/>
    <property type="match status" value="1"/>
</dbReference>
<proteinExistence type="predicted"/>
<evidence type="ECO:0000313" key="2">
    <source>
        <dbReference type="Proteomes" id="UP000596248"/>
    </source>
</evidence>
<evidence type="ECO:0000313" key="1">
    <source>
        <dbReference type="EMBL" id="QRG70852.1"/>
    </source>
</evidence>
<keyword evidence="2" id="KW-1185">Reference proteome</keyword>
<accession>A0ABX7FYI5</accession>
<dbReference type="SUPFAM" id="SSF160379">
    <property type="entry name" value="SP0830-like"/>
    <property type="match status" value="1"/>
</dbReference>
<dbReference type="Proteomes" id="UP000596248">
    <property type="component" value="Chromosome"/>
</dbReference>